<gene>
    <name evidence="1" type="ORF">RHMOL_Rhmol10G0296900</name>
</gene>
<organism evidence="1 2">
    <name type="scientific">Rhododendron molle</name>
    <name type="common">Chinese azalea</name>
    <name type="synonym">Azalea mollis</name>
    <dbReference type="NCBI Taxonomy" id="49168"/>
    <lineage>
        <taxon>Eukaryota</taxon>
        <taxon>Viridiplantae</taxon>
        <taxon>Streptophyta</taxon>
        <taxon>Embryophyta</taxon>
        <taxon>Tracheophyta</taxon>
        <taxon>Spermatophyta</taxon>
        <taxon>Magnoliopsida</taxon>
        <taxon>eudicotyledons</taxon>
        <taxon>Gunneridae</taxon>
        <taxon>Pentapetalae</taxon>
        <taxon>asterids</taxon>
        <taxon>Ericales</taxon>
        <taxon>Ericaceae</taxon>
        <taxon>Ericoideae</taxon>
        <taxon>Rhodoreae</taxon>
        <taxon>Rhododendron</taxon>
    </lineage>
</organism>
<evidence type="ECO:0000313" key="1">
    <source>
        <dbReference type="EMBL" id="KAI8536952.1"/>
    </source>
</evidence>
<dbReference type="EMBL" id="CM046397">
    <property type="protein sequence ID" value="KAI8536952.1"/>
    <property type="molecule type" value="Genomic_DNA"/>
</dbReference>
<reference evidence="1" key="1">
    <citation type="submission" date="2022-02" db="EMBL/GenBank/DDBJ databases">
        <title>Plant Genome Project.</title>
        <authorList>
            <person name="Zhang R.-G."/>
        </authorList>
    </citation>
    <scope>NUCLEOTIDE SEQUENCE</scope>
    <source>
        <strain evidence="1">AT1</strain>
    </source>
</reference>
<keyword evidence="2" id="KW-1185">Reference proteome</keyword>
<evidence type="ECO:0000313" key="2">
    <source>
        <dbReference type="Proteomes" id="UP001062846"/>
    </source>
</evidence>
<protein>
    <submittedName>
        <fullName evidence="1">Uncharacterized protein</fullName>
    </submittedName>
</protein>
<name>A0ACC0M8W8_RHOML</name>
<proteinExistence type="predicted"/>
<comment type="caution">
    <text evidence="1">The sequence shown here is derived from an EMBL/GenBank/DDBJ whole genome shotgun (WGS) entry which is preliminary data.</text>
</comment>
<sequence length="469" mass="51860">MSDVDPSRPWAWHISDPGVLPKIFRQTTEHGQCGCCSMVAASTACSATYAIKAARPPNELAVQELINEVPKHYRDEMTLNDNDPCASSYTSTSFKNIRRMSKSLFVLQVHHGGYFVGSPKTYLGGKFDCITNVDSDLMSYFEVLGLMKELGIELENANMYHKMPDCDLDGGLREIKTDRDVVDMFAIHSGRSTIAVYVENIGVPLDVEEVVIVSAEKEVVIMSAEEKEDDGNESEKDGSKCSERSINLSDLEFFADGDEIFDSAKPVLTSNLLANECVNGKFEVGSGSGSGQHYFNDDIVIEVDEVEYEDWNTRMQSLDGDRTGQFTEFFEDTDISDPGVLPKIFRQTTEHGQCGCCSMVAASTACSAAYTIKTARPPYELTVQELINEVPKHYRDEMTLNDYNPCASSYMSTSFKYIKRESIAIGQGTAAMLNLNLLHMPSSLLEWDTAPLAKIPIIFARTALDPIGG</sequence>
<accession>A0ACC0M8W8</accession>
<dbReference type="Proteomes" id="UP001062846">
    <property type="component" value="Chromosome 10"/>
</dbReference>